<protein>
    <submittedName>
        <fullName evidence="1">Uncharacterized protein</fullName>
    </submittedName>
</protein>
<reference evidence="1" key="1">
    <citation type="journal article" date="2015" name="Nature">
        <title>Complex archaea that bridge the gap between prokaryotes and eukaryotes.</title>
        <authorList>
            <person name="Spang A."/>
            <person name="Saw J.H."/>
            <person name="Jorgensen S.L."/>
            <person name="Zaremba-Niedzwiedzka K."/>
            <person name="Martijn J."/>
            <person name="Lind A.E."/>
            <person name="van Eijk R."/>
            <person name="Schleper C."/>
            <person name="Guy L."/>
            <person name="Ettema T.J."/>
        </authorList>
    </citation>
    <scope>NUCLEOTIDE SEQUENCE</scope>
</reference>
<gene>
    <name evidence="1" type="ORF">LCGC14_2556610</name>
</gene>
<sequence>MEELPQYPIVVDSKEATEVLHGAIKEIERLEAINAGLLAALEQTVSDLEDVIRIVRVDKGMRGEWPRAETGLVQARAAILAAKIPA</sequence>
<dbReference type="EMBL" id="LAZR01042092">
    <property type="protein sequence ID" value="KKL10361.1"/>
    <property type="molecule type" value="Genomic_DNA"/>
</dbReference>
<comment type="caution">
    <text evidence="1">The sequence shown here is derived from an EMBL/GenBank/DDBJ whole genome shotgun (WGS) entry which is preliminary data.</text>
</comment>
<proteinExistence type="predicted"/>
<evidence type="ECO:0000313" key="1">
    <source>
        <dbReference type="EMBL" id="KKL10361.1"/>
    </source>
</evidence>
<accession>A0A0F9CXK1</accession>
<dbReference type="AlphaFoldDB" id="A0A0F9CXK1"/>
<organism evidence="1">
    <name type="scientific">marine sediment metagenome</name>
    <dbReference type="NCBI Taxonomy" id="412755"/>
    <lineage>
        <taxon>unclassified sequences</taxon>
        <taxon>metagenomes</taxon>
        <taxon>ecological metagenomes</taxon>
    </lineage>
</organism>
<name>A0A0F9CXK1_9ZZZZ</name>